<evidence type="ECO:0000256" key="4">
    <source>
        <dbReference type="ARBA" id="ARBA00022643"/>
    </source>
</evidence>
<evidence type="ECO:0000256" key="1">
    <source>
        <dbReference type="ARBA" id="ARBA00022448"/>
    </source>
</evidence>
<proteinExistence type="inferred from homology"/>
<dbReference type="PANTHER" id="PTHR36118">
    <property type="entry name" value="ION-TRANSLOCATING OXIDOREDUCTASE COMPLEX SUBUNIT G"/>
    <property type="match status" value="1"/>
</dbReference>
<keyword evidence="6" id="KW-1003">Cell membrane</keyword>
<keyword evidence="6" id="KW-0472">Membrane</keyword>
<keyword evidence="6" id="KW-0812">Transmembrane</keyword>
<dbReference type="AlphaFoldDB" id="A0A379DJA9"/>
<dbReference type="EC" id="7.-.-.-" evidence="6"/>
<dbReference type="EMBL" id="UGTI01000001">
    <property type="protein sequence ID" value="SUB77835.1"/>
    <property type="molecule type" value="Genomic_DNA"/>
</dbReference>
<evidence type="ECO:0000313" key="9">
    <source>
        <dbReference type="Proteomes" id="UP000254263"/>
    </source>
</evidence>
<keyword evidence="6" id="KW-1278">Translocase</keyword>
<dbReference type="GO" id="GO:0009055">
    <property type="term" value="F:electron transfer activity"/>
    <property type="evidence" value="ECO:0007669"/>
    <property type="project" value="InterPro"/>
</dbReference>
<comment type="subcellular location">
    <subcellularLocation>
        <location evidence="6">Cell membrane</location>
        <topology evidence="6">Single-pass membrane protein</topology>
    </subcellularLocation>
</comment>
<keyword evidence="2 6" id="KW-0597">Phosphoprotein</keyword>
<comment type="subunit">
    <text evidence="6">The complex is composed of six subunits: RnfA, RnfB, RnfC, RnfD, RnfE and RnfG.</text>
</comment>
<sequence length="203" mass="21616">MKKLASTLPNMLLSLTGICILVAAVLGGMHQLTAKPIAEAKTNAKISAIKAVTPAFDNNPSEARMSVLLEGEADSVYLYPATKDGAPVGYAVETYTNNGFSGRFTVMVGFDAEGKVVDYTILQHAETPGLGSKMQEWFHQPSKTGNIQDLRGVNMKEEKALSVSKDGGRLDAITAATISSRGFADAINRAYNAFLKVQEGGNE</sequence>
<evidence type="ECO:0000313" key="8">
    <source>
        <dbReference type="EMBL" id="SUB77835.1"/>
    </source>
</evidence>
<protein>
    <recommendedName>
        <fullName evidence="6">Ion-translocating oxidoreductase complex subunit G</fullName>
        <ecNumber evidence="6">7.-.-.-</ecNumber>
    </recommendedName>
    <alternativeName>
        <fullName evidence="6">Rnf electron transport complex subunit G</fullName>
    </alternativeName>
</protein>
<keyword evidence="3 6" id="KW-0285">Flavoprotein</keyword>
<dbReference type="GO" id="GO:0010181">
    <property type="term" value="F:FMN binding"/>
    <property type="evidence" value="ECO:0007669"/>
    <property type="project" value="InterPro"/>
</dbReference>
<comment type="function">
    <text evidence="6">Part of a membrane-bound complex that couples electron transfer with translocation of ions across the membrane.</text>
</comment>
<keyword evidence="4 6" id="KW-0288">FMN</keyword>
<dbReference type="PIRSF" id="PIRSF006091">
    <property type="entry name" value="E_trnsport_RnfG"/>
    <property type="match status" value="1"/>
</dbReference>
<dbReference type="HAMAP" id="MF_00479">
    <property type="entry name" value="RsxG_RnfG"/>
    <property type="match status" value="1"/>
</dbReference>
<dbReference type="InterPro" id="IPR010209">
    <property type="entry name" value="Ion_transpt_RnfG/RsxG"/>
</dbReference>
<dbReference type="InterPro" id="IPR007329">
    <property type="entry name" value="FMN-bd"/>
</dbReference>
<organism evidence="8 9">
    <name type="scientific">Porphyromonas macacae</name>
    <dbReference type="NCBI Taxonomy" id="28115"/>
    <lineage>
        <taxon>Bacteria</taxon>
        <taxon>Pseudomonadati</taxon>
        <taxon>Bacteroidota</taxon>
        <taxon>Bacteroidia</taxon>
        <taxon>Bacteroidales</taxon>
        <taxon>Porphyromonadaceae</taxon>
        <taxon>Porphyromonas</taxon>
    </lineage>
</organism>
<dbReference type="Proteomes" id="UP000254263">
    <property type="component" value="Unassembled WGS sequence"/>
</dbReference>
<comment type="cofactor">
    <cofactor evidence="6">
        <name>FMN</name>
        <dbReference type="ChEBI" id="CHEBI:58210"/>
    </cofactor>
</comment>
<comment type="similarity">
    <text evidence="6">Belongs to the RnfG family.</text>
</comment>
<keyword evidence="6" id="KW-1133">Transmembrane helix</keyword>
<evidence type="ECO:0000256" key="2">
    <source>
        <dbReference type="ARBA" id="ARBA00022553"/>
    </source>
</evidence>
<keyword evidence="5 6" id="KW-0249">Electron transport</keyword>
<gene>
    <name evidence="6" type="primary">rnfG</name>
    <name evidence="8" type="ORF">NCTC13100_00978</name>
</gene>
<feature type="domain" description="FMN-binding" evidence="7">
    <location>
        <begin position="99"/>
        <end position="194"/>
    </location>
</feature>
<keyword evidence="1 6" id="KW-0813">Transport</keyword>
<evidence type="ECO:0000259" key="7">
    <source>
        <dbReference type="SMART" id="SM00900"/>
    </source>
</evidence>
<dbReference type="SMART" id="SM00900">
    <property type="entry name" value="FMN_bind"/>
    <property type="match status" value="1"/>
</dbReference>
<evidence type="ECO:0000256" key="3">
    <source>
        <dbReference type="ARBA" id="ARBA00022630"/>
    </source>
</evidence>
<name>A0A379DJA9_9PORP</name>
<evidence type="ECO:0000256" key="5">
    <source>
        <dbReference type="ARBA" id="ARBA00022982"/>
    </source>
</evidence>
<evidence type="ECO:0000256" key="6">
    <source>
        <dbReference type="HAMAP-Rule" id="MF_00479"/>
    </source>
</evidence>
<dbReference type="GO" id="GO:0022900">
    <property type="term" value="P:electron transport chain"/>
    <property type="evidence" value="ECO:0007669"/>
    <property type="project" value="UniProtKB-UniRule"/>
</dbReference>
<feature type="modified residue" description="FMN phosphoryl threonine" evidence="6">
    <location>
        <position position="177"/>
    </location>
</feature>
<dbReference type="NCBIfam" id="TIGR01947">
    <property type="entry name" value="rnfG"/>
    <property type="match status" value="1"/>
</dbReference>
<dbReference type="Pfam" id="PF04205">
    <property type="entry name" value="FMN_bind"/>
    <property type="match status" value="1"/>
</dbReference>
<reference evidence="8 9" key="1">
    <citation type="submission" date="2018-06" db="EMBL/GenBank/DDBJ databases">
        <authorList>
            <consortium name="Pathogen Informatics"/>
            <person name="Doyle S."/>
        </authorList>
    </citation>
    <scope>NUCLEOTIDE SEQUENCE [LARGE SCALE GENOMIC DNA]</scope>
    <source>
        <strain evidence="8 9">NCTC13100</strain>
    </source>
</reference>
<accession>A0A379DJA9</accession>
<dbReference type="PANTHER" id="PTHR36118:SF1">
    <property type="entry name" value="ION-TRANSLOCATING OXIDOREDUCTASE COMPLEX SUBUNIT G"/>
    <property type="match status" value="1"/>
</dbReference>
<dbReference type="Gene3D" id="3.90.1010.20">
    <property type="match status" value="1"/>
</dbReference>
<dbReference type="GO" id="GO:0005886">
    <property type="term" value="C:plasma membrane"/>
    <property type="evidence" value="ECO:0007669"/>
    <property type="project" value="UniProtKB-SubCell"/>
</dbReference>
<dbReference type="RefSeq" id="WP_025079416.1">
    <property type="nucleotide sequence ID" value="NZ_JRFB01000003.1"/>
</dbReference>